<proteinExistence type="predicted"/>
<reference evidence="2" key="2">
    <citation type="submission" date="2015-01" db="EMBL/GenBank/DDBJ databases">
        <title>Evolutionary Origins and Diversification of the Mycorrhizal Mutualists.</title>
        <authorList>
            <consortium name="DOE Joint Genome Institute"/>
            <consortium name="Mycorrhizal Genomics Consortium"/>
            <person name="Kohler A."/>
            <person name="Kuo A."/>
            <person name="Nagy L.G."/>
            <person name="Floudas D."/>
            <person name="Copeland A."/>
            <person name="Barry K.W."/>
            <person name="Cichocki N."/>
            <person name="Veneault-Fourrey C."/>
            <person name="LaButti K."/>
            <person name="Lindquist E.A."/>
            <person name="Lipzen A."/>
            <person name="Lundell T."/>
            <person name="Morin E."/>
            <person name="Murat C."/>
            <person name="Riley R."/>
            <person name="Ohm R."/>
            <person name="Sun H."/>
            <person name="Tunlid A."/>
            <person name="Henrissat B."/>
            <person name="Grigoriev I.V."/>
            <person name="Hibbett D.S."/>
            <person name="Martin F."/>
        </authorList>
    </citation>
    <scope>NUCLEOTIDE SEQUENCE [LARGE SCALE GENOMIC DNA]</scope>
    <source>
        <strain evidence="2">LaAM-08-1</strain>
    </source>
</reference>
<organism evidence="1 2">
    <name type="scientific">Laccaria amethystina LaAM-08-1</name>
    <dbReference type="NCBI Taxonomy" id="1095629"/>
    <lineage>
        <taxon>Eukaryota</taxon>
        <taxon>Fungi</taxon>
        <taxon>Dikarya</taxon>
        <taxon>Basidiomycota</taxon>
        <taxon>Agaricomycotina</taxon>
        <taxon>Agaricomycetes</taxon>
        <taxon>Agaricomycetidae</taxon>
        <taxon>Agaricales</taxon>
        <taxon>Agaricineae</taxon>
        <taxon>Hydnangiaceae</taxon>
        <taxon>Laccaria</taxon>
    </lineage>
</organism>
<evidence type="ECO:0000313" key="1">
    <source>
        <dbReference type="EMBL" id="KIJ96060.1"/>
    </source>
</evidence>
<name>A0A0C9WUR9_9AGAR</name>
<keyword evidence="2" id="KW-1185">Reference proteome</keyword>
<dbReference type="AlphaFoldDB" id="A0A0C9WUR9"/>
<reference evidence="1 2" key="1">
    <citation type="submission" date="2014-04" db="EMBL/GenBank/DDBJ databases">
        <authorList>
            <consortium name="DOE Joint Genome Institute"/>
            <person name="Kuo A."/>
            <person name="Kohler A."/>
            <person name="Nagy L.G."/>
            <person name="Floudas D."/>
            <person name="Copeland A."/>
            <person name="Barry K.W."/>
            <person name="Cichocki N."/>
            <person name="Veneault-Fourrey C."/>
            <person name="LaButti K."/>
            <person name="Lindquist E.A."/>
            <person name="Lipzen A."/>
            <person name="Lundell T."/>
            <person name="Morin E."/>
            <person name="Murat C."/>
            <person name="Sun H."/>
            <person name="Tunlid A."/>
            <person name="Henrissat B."/>
            <person name="Grigoriev I.V."/>
            <person name="Hibbett D.S."/>
            <person name="Martin F."/>
            <person name="Nordberg H.P."/>
            <person name="Cantor M.N."/>
            <person name="Hua S.X."/>
        </authorList>
    </citation>
    <scope>NUCLEOTIDE SEQUENCE [LARGE SCALE GENOMIC DNA]</scope>
    <source>
        <strain evidence="1 2">LaAM-08-1</strain>
    </source>
</reference>
<gene>
    <name evidence="1" type="ORF">K443DRAFT_295722</name>
</gene>
<accession>A0A0C9WUR9</accession>
<sequence length="135" mass="14743">MDDKRRGSFGGRFTVHAPYICHIRRARRLTVLPTVRIACCTPLTLNSRASGICPGWRPPLQCDRGNKRWNIGARGRGEASRPEVDILCCLIGPIRRTVGPHVQTPAAVGWPICHPVLLSQTFLGASDCSSTNSSP</sequence>
<evidence type="ECO:0000313" key="2">
    <source>
        <dbReference type="Proteomes" id="UP000054477"/>
    </source>
</evidence>
<dbReference type="HOGENOM" id="CLU_2102687_0_0_1"/>
<dbReference type="EMBL" id="KN838733">
    <property type="protein sequence ID" value="KIJ96060.1"/>
    <property type="molecule type" value="Genomic_DNA"/>
</dbReference>
<dbReference type="Proteomes" id="UP000054477">
    <property type="component" value="Unassembled WGS sequence"/>
</dbReference>
<protein>
    <submittedName>
        <fullName evidence="1">Uncharacterized protein</fullName>
    </submittedName>
</protein>